<dbReference type="EMBL" id="CM051397">
    <property type="protein sequence ID" value="KAJ4719674.1"/>
    <property type="molecule type" value="Genomic_DNA"/>
</dbReference>
<gene>
    <name evidence="1" type="ORF">OWV82_007614</name>
</gene>
<protein>
    <submittedName>
        <fullName evidence="1">Transcription termination factor like</fullName>
    </submittedName>
</protein>
<accession>A0ACC1Y9B4</accession>
<evidence type="ECO:0000313" key="1">
    <source>
        <dbReference type="EMBL" id="KAJ4719674.1"/>
    </source>
</evidence>
<name>A0ACC1Y9B4_MELAZ</name>
<sequence length="195" mass="22544">MKKSVWESKIEVYGRWGLSKDEILAAFKRHPYCMLISEEKITKTMDFYVNKMGWLSTNIAKRPEALLFSLEKGIVPRCSVVQVLLSKGLIKKAIATCKPANFRKIVNEVQKMVLSPLELSFVFAIQAASMKKSIWEWRIDVCGRWGMSKDETLAAFRRHPRLLLISEDKITRAMDFLVNKMGWLSQDFAKRPEVL</sequence>
<reference evidence="1 2" key="1">
    <citation type="journal article" date="2023" name="Science">
        <title>Complex scaffold remodeling in plant triterpene biosynthesis.</title>
        <authorList>
            <person name="De La Pena R."/>
            <person name="Hodgson H."/>
            <person name="Liu J.C."/>
            <person name="Stephenson M.J."/>
            <person name="Martin A.C."/>
            <person name="Owen C."/>
            <person name="Harkess A."/>
            <person name="Leebens-Mack J."/>
            <person name="Jimenez L.E."/>
            <person name="Osbourn A."/>
            <person name="Sattely E.S."/>
        </authorList>
    </citation>
    <scope>NUCLEOTIDE SEQUENCE [LARGE SCALE GENOMIC DNA]</scope>
    <source>
        <strain evidence="2">cv. JPN11</strain>
        <tissue evidence="1">Leaf</tissue>
    </source>
</reference>
<comment type="caution">
    <text evidence="1">The sequence shown here is derived from an EMBL/GenBank/DDBJ whole genome shotgun (WGS) entry which is preliminary data.</text>
</comment>
<keyword evidence="2" id="KW-1185">Reference proteome</keyword>
<organism evidence="1 2">
    <name type="scientific">Melia azedarach</name>
    <name type="common">Chinaberry tree</name>
    <dbReference type="NCBI Taxonomy" id="155640"/>
    <lineage>
        <taxon>Eukaryota</taxon>
        <taxon>Viridiplantae</taxon>
        <taxon>Streptophyta</taxon>
        <taxon>Embryophyta</taxon>
        <taxon>Tracheophyta</taxon>
        <taxon>Spermatophyta</taxon>
        <taxon>Magnoliopsida</taxon>
        <taxon>eudicotyledons</taxon>
        <taxon>Gunneridae</taxon>
        <taxon>Pentapetalae</taxon>
        <taxon>rosids</taxon>
        <taxon>malvids</taxon>
        <taxon>Sapindales</taxon>
        <taxon>Meliaceae</taxon>
        <taxon>Melia</taxon>
    </lineage>
</organism>
<evidence type="ECO:0000313" key="2">
    <source>
        <dbReference type="Proteomes" id="UP001164539"/>
    </source>
</evidence>
<dbReference type="Proteomes" id="UP001164539">
    <property type="component" value="Chromosome 4"/>
</dbReference>
<proteinExistence type="predicted"/>